<keyword evidence="2" id="KW-1185">Reference proteome</keyword>
<accession>A0A9P6LAG4</accession>
<feature type="non-terminal residue" evidence="1">
    <location>
        <position position="80"/>
    </location>
</feature>
<reference evidence="1" key="1">
    <citation type="journal article" date="2020" name="Nat. Commun.">
        <title>Large-scale genome sequencing of mycorrhizal fungi provides insights into the early evolution of symbiotic traits.</title>
        <authorList>
            <person name="Miyauchi S."/>
            <person name="Kiss E."/>
            <person name="Kuo A."/>
            <person name="Drula E."/>
            <person name="Kohler A."/>
            <person name="Sanchez-Garcia M."/>
            <person name="Morin E."/>
            <person name="Andreopoulos B."/>
            <person name="Barry K.W."/>
            <person name="Bonito G."/>
            <person name="Buee M."/>
            <person name="Carver A."/>
            <person name="Chen C."/>
            <person name="Cichocki N."/>
            <person name="Clum A."/>
            <person name="Culley D."/>
            <person name="Crous P.W."/>
            <person name="Fauchery L."/>
            <person name="Girlanda M."/>
            <person name="Hayes R.D."/>
            <person name="Keri Z."/>
            <person name="LaButti K."/>
            <person name="Lipzen A."/>
            <person name="Lombard V."/>
            <person name="Magnuson J."/>
            <person name="Maillard F."/>
            <person name="Murat C."/>
            <person name="Nolan M."/>
            <person name="Ohm R.A."/>
            <person name="Pangilinan J."/>
            <person name="Pereira M.F."/>
            <person name="Perotto S."/>
            <person name="Peter M."/>
            <person name="Pfister S."/>
            <person name="Riley R."/>
            <person name="Sitrit Y."/>
            <person name="Stielow J.B."/>
            <person name="Szollosi G."/>
            <person name="Zifcakova L."/>
            <person name="Stursova M."/>
            <person name="Spatafora J.W."/>
            <person name="Tedersoo L."/>
            <person name="Vaario L.M."/>
            <person name="Yamada A."/>
            <person name="Yan M."/>
            <person name="Wang P."/>
            <person name="Xu J."/>
            <person name="Bruns T."/>
            <person name="Baldrian P."/>
            <person name="Vilgalys R."/>
            <person name="Dunand C."/>
            <person name="Henrissat B."/>
            <person name="Grigoriev I.V."/>
            <person name="Hibbett D."/>
            <person name="Nagy L.G."/>
            <person name="Martin F.M."/>
        </authorList>
    </citation>
    <scope>NUCLEOTIDE SEQUENCE</scope>
    <source>
        <strain evidence="1">UH-Tt-Lm1</strain>
    </source>
</reference>
<reference evidence="1" key="2">
    <citation type="submission" date="2020-11" db="EMBL/GenBank/DDBJ databases">
        <authorList>
            <consortium name="DOE Joint Genome Institute"/>
            <person name="Kuo A."/>
            <person name="Miyauchi S."/>
            <person name="Kiss E."/>
            <person name="Drula E."/>
            <person name="Kohler A."/>
            <person name="Sanchez-Garcia M."/>
            <person name="Andreopoulos B."/>
            <person name="Barry K.W."/>
            <person name="Bonito G."/>
            <person name="Buee M."/>
            <person name="Carver A."/>
            <person name="Chen C."/>
            <person name="Cichocki N."/>
            <person name="Clum A."/>
            <person name="Culley D."/>
            <person name="Crous P.W."/>
            <person name="Fauchery L."/>
            <person name="Girlanda M."/>
            <person name="Hayes R."/>
            <person name="Keri Z."/>
            <person name="Labutti K."/>
            <person name="Lipzen A."/>
            <person name="Lombard V."/>
            <person name="Magnuson J."/>
            <person name="Maillard F."/>
            <person name="Morin E."/>
            <person name="Murat C."/>
            <person name="Nolan M."/>
            <person name="Ohm R."/>
            <person name="Pangilinan J."/>
            <person name="Pereira M."/>
            <person name="Perotto S."/>
            <person name="Peter M."/>
            <person name="Riley R."/>
            <person name="Sitrit Y."/>
            <person name="Stielow B."/>
            <person name="Szollosi G."/>
            <person name="Zifcakova L."/>
            <person name="Stursova M."/>
            <person name="Spatafora J.W."/>
            <person name="Tedersoo L."/>
            <person name="Vaario L.-M."/>
            <person name="Yamada A."/>
            <person name="Yan M."/>
            <person name="Wang P."/>
            <person name="Xu J."/>
            <person name="Bruns T."/>
            <person name="Baldrian P."/>
            <person name="Vilgalys R."/>
            <person name="Henrissat B."/>
            <person name="Grigoriev I.V."/>
            <person name="Hibbett D."/>
            <person name="Nagy L.G."/>
            <person name="Martin F.M."/>
        </authorList>
    </citation>
    <scope>NUCLEOTIDE SEQUENCE</scope>
    <source>
        <strain evidence="1">UH-Tt-Lm1</strain>
    </source>
</reference>
<evidence type="ECO:0000313" key="2">
    <source>
        <dbReference type="Proteomes" id="UP000736335"/>
    </source>
</evidence>
<dbReference type="EMBL" id="WIUZ02000002">
    <property type="protein sequence ID" value="KAF9790819.1"/>
    <property type="molecule type" value="Genomic_DNA"/>
</dbReference>
<proteinExistence type="predicted"/>
<comment type="caution">
    <text evidence="1">The sequence shown here is derived from an EMBL/GenBank/DDBJ whole genome shotgun (WGS) entry which is preliminary data.</text>
</comment>
<name>A0A9P6LAG4_9AGAM</name>
<sequence length="80" mass="9363">IERTPDLYLRELKADLEENRGVSVDVSTIHRTLRRRGFSLKKNCFIANERVEEGRAKYQIEVAENYHPEQLVFVDESAVN</sequence>
<evidence type="ECO:0008006" key="3">
    <source>
        <dbReference type="Google" id="ProtNLM"/>
    </source>
</evidence>
<feature type="non-terminal residue" evidence="1">
    <location>
        <position position="1"/>
    </location>
</feature>
<evidence type="ECO:0000313" key="1">
    <source>
        <dbReference type="EMBL" id="KAF9790819.1"/>
    </source>
</evidence>
<dbReference type="AlphaFoldDB" id="A0A9P6LAG4"/>
<organism evidence="1 2">
    <name type="scientific">Thelephora terrestris</name>
    <dbReference type="NCBI Taxonomy" id="56493"/>
    <lineage>
        <taxon>Eukaryota</taxon>
        <taxon>Fungi</taxon>
        <taxon>Dikarya</taxon>
        <taxon>Basidiomycota</taxon>
        <taxon>Agaricomycotina</taxon>
        <taxon>Agaricomycetes</taxon>
        <taxon>Thelephorales</taxon>
        <taxon>Thelephoraceae</taxon>
        <taxon>Thelephora</taxon>
    </lineage>
</organism>
<protein>
    <recommendedName>
        <fullName evidence="3">Winged helix-turn helix domain-containing protein</fullName>
    </recommendedName>
</protein>
<dbReference type="Proteomes" id="UP000736335">
    <property type="component" value="Unassembled WGS sequence"/>
</dbReference>
<dbReference type="OrthoDB" id="3203937at2759"/>
<gene>
    <name evidence="1" type="ORF">BJ322DRAFT_981316</name>
</gene>